<sequence>MIATRLTNRDARRLWLAAHGLLDAPTRAPDVMAIIRDLGFLQIDTIRNVVRAHDHILWSRAHTYREGRVWRHLARRELFEHFTHDASLIPREVLPDWHRQFRRLGAKAARGAWYQSGLARGEIDAIRARIAEEGALSTHAFDTKVESREMWARPPHKKALDQMWYAGDLATCHRENFVKFYDLGDRVLGGIDHGRSEAEQAGALHDAAMARLGLANASELNRYWDATGPAEARDWTERADLVPVEVEAADGTVARSFAHPEHLARLPDLADPTTRIRIVNPFDPAFRDRARTERLFGFHYRNEMFVPQAKRVYGYYVYPLLEGDRFVGRTEVKADKASGMLTVTGFWPEPSVRWGAGRTARLDAELDRFARFGGQAGVTWTCPRP</sequence>
<evidence type="ECO:0000313" key="2">
    <source>
        <dbReference type="Proteomes" id="UP000002931"/>
    </source>
</evidence>
<evidence type="ECO:0008006" key="3">
    <source>
        <dbReference type="Google" id="ProtNLM"/>
    </source>
</evidence>
<gene>
    <name evidence="1" type="ORF">RB2654_17766</name>
</gene>
<proteinExistence type="predicted"/>
<comment type="caution">
    <text evidence="1">The sequence shown here is derived from an EMBL/GenBank/DDBJ whole genome shotgun (WGS) entry which is preliminary data.</text>
</comment>
<dbReference type="AlphaFoldDB" id="A3VC58"/>
<name>A3VC58_9RHOB</name>
<dbReference type="PANTHER" id="PTHR30528">
    <property type="entry name" value="CYTOPLASMIC PROTEIN"/>
    <property type="match status" value="1"/>
</dbReference>
<dbReference type="RefSeq" id="WP_008334089.1">
    <property type="nucleotide sequence ID" value="NZ_CH902578.1"/>
</dbReference>
<dbReference type="InterPro" id="IPR009351">
    <property type="entry name" value="AlkZ-like"/>
</dbReference>
<reference evidence="1 2" key="1">
    <citation type="journal article" date="2010" name="J. Bacteriol.">
        <title>Genome sequences of Pelagibaca bermudensis HTCC2601T and Maritimibacter alkaliphilus HTCC2654T, the type strains of two marine Roseobacter genera.</title>
        <authorList>
            <person name="Thrash J.C."/>
            <person name="Cho J.C."/>
            <person name="Ferriera S."/>
            <person name="Johnson J."/>
            <person name="Vergin K.L."/>
            <person name="Giovannoni S.J."/>
        </authorList>
    </citation>
    <scope>NUCLEOTIDE SEQUENCE [LARGE SCALE GENOMIC DNA]</scope>
    <source>
        <strain evidence="1 2">HTCC2654</strain>
    </source>
</reference>
<dbReference type="PANTHER" id="PTHR30528:SF0">
    <property type="entry name" value="CYTOPLASMIC PROTEIN"/>
    <property type="match status" value="1"/>
</dbReference>
<dbReference type="STRING" id="314271.RB2654_17766"/>
<dbReference type="HOGENOM" id="CLU_043035_1_0_5"/>
<dbReference type="Pfam" id="PF06224">
    <property type="entry name" value="AlkZ-like"/>
    <property type="match status" value="1"/>
</dbReference>
<evidence type="ECO:0000313" key="1">
    <source>
        <dbReference type="EMBL" id="EAQ14541.1"/>
    </source>
</evidence>
<protein>
    <recommendedName>
        <fullName evidence="3">Winged helix-turn-helix domain-containing protein</fullName>
    </recommendedName>
</protein>
<dbReference type="eggNOG" id="COG3214">
    <property type="taxonomic scope" value="Bacteria"/>
</dbReference>
<organism evidence="1 2">
    <name type="scientific">Maritimibacter alkaliphilus HTCC2654</name>
    <dbReference type="NCBI Taxonomy" id="314271"/>
    <lineage>
        <taxon>Bacteria</taxon>
        <taxon>Pseudomonadati</taxon>
        <taxon>Pseudomonadota</taxon>
        <taxon>Alphaproteobacteria</taxon>
        <taxon>Rhodobacterales</taxon>
        <taxon>Roseobacteraceae</taxon>
        <taxon>Maritimibacter</taxon>
    </lineage>
</organism>
<keyword evidence="2" id="KW-1185">Reference proteome</keyword>
<dbReference type="EMBL" id="AAMT01000002">
    <property type="protein sequence ID" value="EAQ14541.1"/>
    <property type="molecule type" value="Genomic_DNA"/>
</dbReference>
<dbReference type="Proteomes" id="UP000002931">
    <property type="component" value="Unassembled WGS sequence"/>
</dbReference>
<accession>A3VC58</accession>